<dbReference type="InterPro" id="IPR029787">
    <property type="entry name" value="Nucleotide_cyclase"/>
</dbReference>
<dbReference type="PROSITE" id="PS50887">
    <property type="entry name" value="GGDEF"/>
    <property type="match status" value="1"/>
</dbReference>
<dbReference type="InterPro" id="IPR000014">
    <property type="entry name" value="PAS"/>
</dbReference>
<dbReference type="NCBIfam" id="TIGR00254">
    <property type="entry name" value="GGDEF"/>
    <property type="match status" value="1"/>
</dbReference>
<organism evidence="5 6">
    <name type="scientific">Desulfocucumis palustris</name>
    <dbReference type="NCBI Taxonomy" id="1898651"/>
    <lineage>
        <taxon>Bacteria</taxon>
        <taxon>Bacillati</taxon>
        <taxon>Bacillota</taxon>
        <taxon>Clostridia</taxon>
        <taxon>Eubacteriales</taxon>
        <taxon>Desulfocucumaceae</taxon>
        <taxon>Desulfocucumis</taxon>
    </lineage>
</organism>
<feature type="transmembrane region" description="Helical" evidence="2">
    <location>
        <begin position="134"/>
        <end position="154"/>
    </location>
</feature>
<dbReference type="InterPro" id="IPR043128">
    <property type="entry name" value="Rev_trsase/Diguanyl_cyclase"/>
</dbReference>
<dbReference type="FunFam" id="3.30.70.270:FF:000001">
    <property type="entry name" value="Diguanylate cyclase domain protein"/>
    <property type="match status" value="1"/>
</dbReference>
<feature type="coiled-coil region" evidence="1">
    <location>
        <begin position="342"/>
        <end position="376"/>
    </location>
</feature>
<dbReference type="CDD" id="cd01949">
    <property type="entry name" value="GGDEF"/>
    <property type="match status" value="1"/>
</dbReference>
<dbReference type="InterPro" id="IPR050469">
    <property type="entry name" value="Diguanylate_Cyclase"/>
</dbReference>
<dbReference type="SUPFAM" id="SSF55073">
    <property type="entry name" value="Nucleotide cyclase"/>
    <property type="match status" value="1"/>
</dbReference>
<feature type="transmembrane region" description="Helical" evidence="2">
    <location>
        <begin position="35"/>
        <end position="55"/>
    </location>
</feature>
<comment type="caution">
    <text evidence="5">The sequence shown here is derived from an EMBL/GenBank/DDBJ whole genome shotgun (WGS) entry which is preliminary data.</text>
</comment>
<dbReference type="InterPro" id="IPR031621">
    <property type="entry name" value="HisKA_7TM"/>
</dbReference>
<evidence type="ECO:0000313" key="6">
    <source>
        <dbReference type="Proteomes" id="UP000239549"/>
    </source>
</evidence>
<evidence type="ECO:0000259" key="3">
    <source>
        <dbReference type="PROSITE" id="PS50113"/>
    </source>
</evidence>
<dbReference type="Gene3D" id="3.30.70.270">
    <property type="match status" value="1"/>
</dbReference>
<dbReference type="PANTHER" id="PTHR45138:SF9">
    <property type="entry name" value="DIGUANYLATE CYCLASE DGCM-RELATED"/>
    <property type="match status" value="1"/>
</dbReference>
<keyword evidence="6" id="KW-1185">Reference proteome</keyword>
<dbReference type="InterPro" id="IPR035965">
    <property type="entry name" value="PAS-like_dom_sf"/>
</dbReference>
<name>A0A2L2XC70_9FIRM</name>
<dbReference type="SMART" id="SM00267">
    <property type="entry name" value="GGDEF"/>
    <property type="match status" value="1"/>
</dbReference>
<dbReference type="Pfam" id="PF00990">
    <property type="entry name" value="GGDEF"/>
    <property type="match status" value="1"/>
</dbReference>
<feature type="transmembrane region" description="Helical" evidence="2">
    <location>
        <begin position="93"/>
        <end position="114"/>
    </location>
</feature>
<sequence>MNPELIDFILFIALFILFIYVMASNKITILHKAFLAFHSLMMLWPACNFFINVIPRRGYQWFFLNVAFVGLCFLGFGWLMFSLVLIKKTLKKTVIYLLLVPAVLCSILVTTNPWHFLFTRPVDGDWAVRTYGPFFWVFVASNIFYLVMATVLMLKTMKLIPDSVLEKQLSLCLKGVVLLLLFSLADLVVNVVFFPMFGVIPGFTSAGIIVSALCFILAIKKYDLFRIVNIARQEVIDSMGTGIIVLDRDDIVLGLNRSAKRLANIRPGQILDMGKTLLSPSVSGSKAGFLERFAKEKSKDLHTEITLMGENIWHISINVSPLLDEKNNLLGRIVSLSDVTELRSLLNKVKDKNIALQHQNKELMRVQEELFEANKKLEHMTITDELTGCYNRRYLLQQLTREIAMAQRYGSPFSIFLCDLDNFKTINDTYGHLAGDEVLRMVVGIVRDNLRRTDVLARFGGEEFIIFLPHTDCSGADFLAEKIRAAVEAQAYTIADKVIGVTVSIGLVCVEHGLEADREPSEVLKVLLARADKALYQAKEKGRNRVAVAG</sequence>
<accession>A0A2L2XC70</accession>
<evidence type="ECO:0000313" key="5">
    <source>
        <dbReference type="EMBL" id="GBF33594.1"/>
    </source>
</evidence>
<keyword evidence="1" id="KW-0175">Coiled coil</keyword>
<feature type="domain" description="PAC" evidence="3">
    <location>
        <begin position="297"/>
        <end position="351"/>
    </location>
</feature>
<keyword evidence="2" id="KW-1133">Transmembrane helix</keyword>
<dbReference type="PANTHER" id="PTHR45138">
    <property type="entry name" value="REGULATORY COMPONENTS OF SENSORY TRANSDUCTION SYSTEM"/>
    <property type="match status" value="1"/>
</dbReference>
<dbReference type="InterPro" id="IPR000700">
    <property type="entry name" value="PAS-assoc_C"/>
</dbReference>
<dbReference type="Pfam" id="PF00989">
    <property type="entry name" value="PAS"/>
    <property type="match status" value="1"/>
</dbReference>
<dbReference type="AlphaFoldDB" id="A0A2L2XC70"/>
<dbReference type="Gene3D" id="3.30.450.20">
    <property type="entry name" value="PAS domain"/>
    <property type="match status" value="1"/>
</dbReference>
<dbReference type="GO" id="GO:0006355">
    <property type="term" value="P:regulation of DNA-templated transcription"/>
    <property type="evidence" value="ECO:0007669"/>
    <property type="project" value="InterPro"/>
</dbReference>
<keyword evidence="2" id="KW-0472">Membrane</keyword>
<feature type="transmembrane region" description="Helical" evidence="2">
    <location>
        <begin position="61"/>
        <end position="86"/>
    </location>
</feature>
<evidence type="ECO:0000256" key="1">
    <source>
        <dbReference type="SAM" id="Coils"/>
    </source>
</evidence>
<protein>
    <submittedName>
        <fullName evidence="5">GGDEF family protein</fullName>
    </submittedName>
</protein>
<feature type="transmembrane region" description="Helical" evidence="2">
    <location>
        <begin position="175"/>
        <end position="193"/>
    </location>
</feature>
<dbReference type="PROSITE" id="PS50113">
    <property type="entry name" value="PAC"/>
    <property type="match status" value="1"/>
</dbReference>
<dbReference type="Proteomes" id="UP000239549">
    <property type="component" value="Unassembled WGS sequence"/>
</dbReference>
<dbReference type="OrthoDB" id="9783388at2"/>
<evidence type="ECO:0000259" key="4">
    <source>
        <dbReference type="PROSITE" id="PS50887"/>
    </source>
</evidence>
<dbReference type="InterPro" id="IPR013767">
    <property type="entry name" value="PAS_fold"/>
</dbReference>
<gene>
    <name evidence="5" type="ORF">DCCM_2700</name>
</gene>
<feature type="transmembrane region" description="Helical" evidence="2">
    <location>
        <begin position="199"/>
        <end position="219"/>
    </location>
</feature>
<evidence type="ECO:0000256" key="2">
    <source>
        <dbReference type="SAM" id="Phobius"/>
    </source>
</evidence>
<dbReference type="InterPro" id="IPR000160">
    <property type="entry name" value="GGDEF_dom"/>
</dbReference>
<keyword evidence="2" id="KW-0812">Transmembrane</keyword>
<proteinExistence type="predicted"/>
<reference evidence="6" key="1">
    <citation type="submission" date="2018-02" db="EMBL/GenBank/DDBJ databases">
        <title>Genome sequence of Desulfocucumis palustris strain NAW-5.</title>
        <authorList>
            <person name="Watanabe M."/>
            <person name="Kojima H."/>
            <person name="Fukui M."/>
        </authorList>
    </citation>
    <scope>NUCLEOTIDE SEQUENCE [LARGE SCALE GENOMIC DNA]</scope>
    <source>
        <strain evidence="6">NAW-5</strain>
    </source>
</reference>
<dbReference type="EMBL" id="BFAV01000104">
    <property type="protein sequence ID" value="GBF33594.1"/>
    <property type="molecule type" value="Genomic_DNA"/>
</dbReference>
<dbReference type="GO" id="GO:0052621">
    <property type="term" value="F:diguanylate cyclase activity"/>
    <property type="evidence" value="ECO:0007669"/>
    <property type="project" value="TreeGrafter"/>
</dbReference>
<dbReference type="RefSeq" id="WP_104371962.1">
    <property type="nucleotide sequence ID" value="NZ_BFAV01000104.1"/>
</dbReference>
<dbReference type="CDD" id="cd00130">
    <property type="entry name" value="PAS"/>
    <property type="match status" value="1"/>
</dbReference>
<dbReference type="Pfam" id="PF16927">
    <property type="entry name" value="HisKA_7TM"/>
    <property type="match status" value="1"/>
</dbReference>
<feature type="domain" description="GGDEF" evidence="4">
    <location>
        <begin position="411"/>
        <end position="550"/>
    </location>
</feature>
<dbReference type="SUPFAM" id="SSF55785">
    <property type="entry name" value="PYP-like sensor domain (PAS domain)"/>
    <property type="match status" value="1"/>
</dbReference>
<feature type="transmembrane region" description="Helical" evidence="2">
    <location>
        <begin position="6"/>
        <end position="23"/>
    </location>
</feature>